<name>A0AC59Z9J4_RANTA</name>
<reference evidence="1" key="1">
    <citation type="submission" date="2023-05" db="EMBL/GenBank/DDBJ databases">
        <authorList>
            <consortium name="ELIXIR-Norway"/>
        </authorList>
    </citation>
    <scope>NUCLEOTIDE SEQUENCE</scope>
</reference>
<protein>
    <submittedName>
        <fullName evidence="1">Uncharacterized protein</fullName>
    </submittedName>
</protein>
<evidence type="ECO:0000313" key="2">
    <source>
        <dbReference type="Proteomes" id="UP001162501"/>
    </source>
</evidence>
<dbReference type="EMBL" id="OX596110">
    <property type="protein sequence ID" value="CAN0320362.1"/>
    <property type="molecule type" value="Genomic_DNA"/>
</dbReference>
<gene>
    <name evidence="1" type="ORF">MRATA1EN22A_LOCUS15574</name>
</gene>
<sequence length="61" mass="6595">MAGDNLGNKEGPAFLELTVWETVGGETPNDGDDEHEMVIQRRAGDLTEMTSLERAYGEALG</sequence>
<reference evidence="1" key="2">
    <citation type="submission" date="2025-03" db="EMBL/GenBank/DDBJ databases">
        <authorList>
            <consortium name="ELIXIR-Norway"/>
            <consortium name="Elixir Norway"/>
        </authorList>
    </citation>
    <scope>NUCLEOTIDE SEQUENCE</scope>
</reference>
<evidence type="ECO:0000313" key="1">
    <source>
        <dbReference type="EMBL" id="CAN0320362.1"/>
    </source>
</evidence>
<proteinExistence type="predicted"/>
<dbReference type="Proteomes" id="UP001162501">
    <property type="component" value="Chromosome 26"/>
</dbReference>
<accession>A0AC59Z9J4</accession>
<organism evidence="1 2">
    <name type="scientific">Rangifer tarandus platyrhynchus</name>
    <name type="common">Svalbard reindeer</name>
    <dbReference type="NCBI Taxonomy" id="3082113"/>
    <lineage>
        <taxon>Eukaryota</taxon>
        <taxon>Metazoa</taxon>
        <taxon>Chordata</taxon>
        <taxon>Craniata</taxon>
        <taxon>Vertebrata</taxon>
        <taxon>Euteleostomi</taxon>
        <taxon>Mammalia</taxon>
        <taxon>Eutheria</taxon>
        <taxon>Laurasiatheria</taxon>
        <taxon>Artiodactyla</taxon>
        <taxon>Ruminantia</taxon>
        <taxon>Pecora</taxon>
        <taxon>Cervidae</taxon>
        <taxon>Odocoileinae</taxon>
        <taxon>Rangifer</taxon>
    </lineage>
</organism>
<feature type="non-terminal residue" evidence="1">
    <location>
        <position position="61"/>
    </location>
</feature>